<protein>
    <submittedName>
        <fullName evidence="1">Uncharacterized protein</fullName>
    </submittedName>
</protein>
<sequence length="113" mass="13063">MDIYPQCMCQTHEVNWGNKNEVKARVCDMKTGLRRVKLSLQKGLLASKGIFFSWQLQLDLLAQKTRLDAWTHLLERGKTNFFETRVGEYQKASVMNSLNGNGGLYVFKLDEDF</sequence>
<accession>A0A7J7H268</accession>
<comment type="caution">
    <text evidence="1">The sequence shown here is derived from an EMBL/GenBank/DDBJ whole genome shotgun (WGS) entry which is preliminary data.</text>
</comment>
<reference evidence="2" key="1">
    <citation type="journal article" date="2020" name="Nat. Commun.">
        <title>Genome assembly of wild tea tree DASZ reveals pedigree and selection history of tea varieties.</title>
        <authorList>
            <person name="Zhang W."/>
            <person name="Zhang Y."/>
            <person name="Qiu H."/>
            <person name="Guo Y."/>
            <person name="Wan H."/>
            <person name="Zhang X."/>
            <person name="Scossa F."/>
            <person name="Alseekh S."/>
            <person name="Zhang Q."/>
            <person name="Wang P."/>
            <person name="Xu L."/>
            <person name="Schmidt M.H."/>
            <person name="Jia X."/>
            <person name="Li D."/>
            <person name="Zhu A."/>
            <person name="Guo F."/>
            <person name="Chen W."/>
            <person name="Ni D."/>
            <person name="Usadel B."/>
            <person name="Fernie A.R."/>
            <person name="Wen W."/>
        </authorList>
    </citation>
    <scope>NUCLEOTIDE SEQUENCE [LARGE SCALE GENOMIC DNA]</scope>
    <source>
        <strain evidence="2">cv. G240</strain>
    </source>
</reference>
<proteinExistence type="predicted"/>
<reference evidence="1 2" key="2">
    <citation type="submission" date="2020-07" db="EMBL/GenBank/DDBJ databases">
        <title>Genome assembly of wild tea tree DASZ reveals pedigree and selection history of tea varieties.</title>
        <authorList>
            <person name="Zhang W."/>
        </authorList>
    </citation>
    <scope>NUCLEOTIDE SEQUENCE [LARGE SCALE GENOMIC DNA]</scope>
    <source>
        <strain evidence="2">cv. G240</strain>
        <tissue evidence="1">Leaf</tissue>
    </source>
</reference>
<dbReference type="AlphaFoldDB" id="A0A7J7H268"/>
<dbReference type="EMBL" id="JACBKZ010000007">
    <property type="protein sequence ID" value="KAF5946655.1"/>
    <property type="molecule type" value="Genomic_DNA"/>
</dbReference>
<name>A0A7J7H268_CAMSI</name>
<evidence type="ECO:0000313" key="1">
    <source>
        <dbReference type="EMBL" id="KAF5946655.1"/>
    </source>
</evidence>
<keyword evidence="2" id="KW-1185">Reference proteome</keyword>
<organism evidence="1 2">
    <name type="scientific">Camellia sinensis</name>
    <name type="common">Tea plant</name>
    <name type="synonym">Thea sinensis</name>
    <dbReference type="NCBI Taxonomy" id="4442"/>
    <lineage>
        <taxon>Eukaryota</taxon>
        <taxon>Viridiplantae</taxon>
        <taxon>Streptophyta</taxon>
        <taxon>Embryophyta</taxon>
        <taxon>Tracheophyta</taxon>
        <taxon>Spermatophyta</taxon>
        <taxon>Magnoliopsida</taxon>
        <taxon>eudicotyledons</taxon>
        <taxon>Gunneridae</taxon>
        <taxon>Pentapetalae</taxon>
        <taxon>asterids</taxon>
        <taxon>Ericales</taxon>
        <taxon>Theaceae</taxon>
        <taxon>Camellia</taxon>
    </lineage>
</organism>
<gene>
    <name evidence="1" type="ORF">HYC85_016883</name>
</gene>
<dbReference type="Proteomes" id="UP000593564">
    <property type="component" value="Unassembled WGS sequence"/>
</dbReference>
<evidence type="ECO:0000313" key="2">
    <source>
        <dbReference type="Proteomes" id="UP000593564"/>
    </source>
</evidence>